<evidence type="ECO:0000313" key="11">
    <source>
        <dbReference type="Proteomes" id="UP000325315"/>
    </source>
</evidence>
<keyword evidence="4" id="KW-0255">Endonuclease</keyword>
<protein>
    <submittedName>
        <fullName evidence="10">DNA/RNA polymerases superfamily protein</fullName>
    </submittedName>
</protein>
<dbReference type="OrthoDB" id="1002254at2759"/>
<organism evidence="10 11">
    <name type="scientific">Gossypium australe</name>
    <dbReference type="NCBI Taxonomy" id="47621"/>
    <lineage>
        <taxon>Eukaryota</taxon>
        <taxon>Viridiplantae</taxon>
        <taxon>Streptophyta</taxon>
        <taxon>Embryophyta</taxon>
        <taxon>Tracheophyta</taxon>
        <taxon>Spermatophyta</taxon>
        <taxon>Magnoliopsida</taxon>
        <taxon>eudicotyledons</taxon>
        <taxon>Gunneridae</taxon>
        <taxon>Pentapetalae</taxon>
        <taxon>rosids</taxon>
        <taxon>malvids</taxon>
        <taxon>Malvales</taxon>
        <taxon>Malvaceae</taxon>
        <taxon>Malvoideae</taxon>
        <taxon>Gossypium</taxon>
    </lineage>
</organism>
<dbReference type="Pfam" id="PF17921">
    <property type="entry name" value="Integrase_H2C2"/>
    <property type="match status" value="1"/>
</dbReference>
<dbReference type="InterPro" id="IPR041588">
    <property type="entry name" value="Integrase_H2C2"/>
</dbReference>
<dbReference type="InterPro" id="IPR041373">
    <property type="entry name" value="RT_RNaseH"/>
</dbReference>
<dbReference type="Pfam" id="PF17917">
    <property type="entry name" value="RT_RNaseH"/>
    <property type="match status" value="1"/>
</dbReference>
<reference evidence="11" key="1">
    <citation type="journal article" date="2019" name="Plant Biotechnol. J.">
        <title>Genome sequencing of the Australian wild diploid species Gossypium australe highlights disease resistance and delayed gland morphogenesis.</title>
        <authorList>
            <person name="Cai Y."/>
            <person name="Cai X."/>
            <person name="Wang Q."/>
            <person name="Wang P."/>
            <person name="Zhang Y."/>
            <person name="Cai C."/>
            <person name="Xu Y."/>
            <person name="Wang K."/>
            <person name="Zhou Z."/>
            <person name="Wang C."/>
            <person name="Geng S."/>
            <person name="Li B."/>
            <person name="Dong Q."/>
            <person name="Hou Y."/>
            <person name="Wang H."/>
            <person name="Ai P."/>
            <person name="Liu Z."/>
            <person name="Yi F."/>
            <person name="Sun M."/>
            <person name="An G."/>
            <person name="Cheng J."/>
            <person name="Zhang Y."/>
            <person name="Shi Q."/>
            <person name="Xie Y."/>
            <person name="Shi X."/>
            <person name="Chang Y."/>
            <person name="Huang F."/>
            <person name="Chen Y."/>
            <person name="Hong S."/>
            <person name="Mi L."/>
            <person name="Sun Q."/>
            <person name="Zhang L."/>
            <person name="Zhou B."/>
            <person name="Peng R."/>
            <person name="Zhang X."/>
            <person name="Liu F."/>
        </authorList>
    </citation>
    <scope>NUCLEOTIDE SEQUENCE [LARGE SCALE GENOMIC DNA]</scope>
    <source>
        <strain evidence="11">cv. PA1801</strain>
    </source>
</reference>
<accession>A0A5B6VAP7</accession>
<dbReference type="PANTHER" id="PTHR24559">
    <property type="entry name" value="TRANSPOSON TY3-I GAG-POL POLYPROTEIN"/>
    <property type="match status" value="1"/>
</dbReference>
<comment type="caution">
    <text evidence="10">The sequence shown here is derived from an EMBL/GenBank/DDBJ whole genome shotgun (WGS) entry which is preliminary data.</text>
</comment>
<dbReference type="InterPro" id="IPR043128">
    <property type="entry name" value="Rev_trsase/Diguanyl_cyclase"/>
</dbReference>
<dbReference type="InterPro" id="IPR043502">
    <property type="entry name" value="DNA/RNA_pol_sf"/>
</dbReference>
<evidence type="ECO:0000259" key="7">
    <source>
        <dbReference type="Pfam" id="PF00078"/>
    </source>
</evidence>
<dbReference type="Gene3D" id="3.10.10.10">
    <property type="entry name" value="HIV Type 1 Reverse Transcriptase, subunit A, domain 1"/>
    <property type="match status" value="1"/>
</dbReference>
<dbReference type="EMBL" id="SMMG02000007">
    <property type="protein sequence ID" value="KAA3466143.1"/>
    <property type="molecule type" value="Genomic_DNA"/>
</dbReference>
<evidence type="ECO:0000256" key="3">
    <source>
        <dbReference type="ARBA" id="ARBA00022722"/>
    </source>
</evidence>
<dbReference type="Gene3D" id="1.10.340.70">
    <property type="match status" value="1"/>
</dbReference>
<keyword evidence="1" id="KW-0808">Transferase</keyword>
<dbReference type="GO" id="GO:0004519">
    <property type="term" value="F:endonuclease activity"/>
    <property type="evidence" value="ECO:0007669"/>
    <property type="project" value="UniProtKB-KW"/>
</dbReference>
<evidence type="ECO:0000256" key="4">
    <source>
        <dbReference type="ARBA" id="ARBA00022759"/>
    </source>
</evidence>
<keyword evidence="2" id="KW-0548">Nucleotidyltransferase</keyword>
<evidence type="ECO:0000313" key="10">
    <source>
        <dbReference type="EMBL" id="KAA3466143.1"/>
    </source>
</evidence>
<evidence type="ECO:0000256" key="5">
    <source>
        <dbReference type="ARBA" id="ARBA00022801"/>
    </source>
</evidence>
<sequence>MLAQKYVRKGYDAYLAYVLDTKVSKSKIKSVLVVCEYSDVFPEELPGLPLIRVVEFAIELVLGTSLISIALYRMDPTDLKELKAYFVHKKERWVDEIVNKVTIKNKYPFPRIDDLFDQLKGATLFSKIGLRSGYYQLRVKDSDVRKIAFRTRYGHYEFLVMPVRLTNGLVIFIDLMNRIFRPYLDRFFIVFTDDILIYSRDESEHTEHLRIVLQTLRDKQQFAKFSKCEFWLRERKASELIRIRSQQLLIRNHQETVFNGCYTDDLIIAERSELKVLLTKAPILVQPELGKEFVIFSDASLNGLGCVLMQERKVIAYASKQLKPHEKNYSTHGLKLGAIVFALKIWRHNLYVENCHIFTDQKSLKWLELLKDYELVVDYHSRKANVVADALSRKSLFALRAMNTQLSLSDDGSILAELQAKLKCDNELQAKKVQCESTIDSEYQIGSDDCLLFRGTICVPRNFELIRKILHEVHNGCLSIHPGNTKMYNDLKQLYWWSGMKRDIFEFISRWLVCQ</sequence>
<proteinExistence type="predicted"/>
<feature type="domain" description="Reverse transcriptase RNase H-like" evidence="8">
    <location>
        <begin position="290"/>
        <end position="369"/>
    </location>
</feature>
<dbReference type="Pfam" id="PF00078">
    <property type="entry name" value="RVT_1"/>
    <property type="match status" value="1"/>
</dbReference>
<gene>
    <name evidence="10" type="ORF">EPI10_001257</name>
</gene>
<evidence type="ECO:0000259" key="9">
    <source>
        <dbReference type="Pfam" id="PF17921"/>
    </source>
</evidence>
<dbReference type="InterPro" id="IPR000477">
    <property type="entry name" value="RT_dom"/>
</dbReference>
<evidence type="ECO:0000256" key="1">
    <source>
        <dbReference type="ARBA" id="ARBA00022679"/>
    </source>
</evidence>
<keyword evidence="3" id="KW-0540">Nuclease</keyword>
<keyword evidence="6" id="KW-0695">RNA-directed DNA polymerase</keyword>
<evidence type="ECO:0000256" key="6">
    <source>
        <dbReference type="ARBA" id="ARBA00022918"/>
    </source>
</evidence>
<evidence type="ECO:0000259" key="8">
    <source>
        <dbReference type="Pfam" id="PF17917"/>
    </source>
</evidence>
<evidence type="ECO:0000256" key="2">
    <source>
        <dbReference type="ARBA" id="ARBA00022695"/>
    </source>
</evidence>
<dbReference type="CDD" id="cd01647">
    <property type="entry name" value="RT_LTR"/>
    <property type="match status" value="1"/>
</dbReference>
<dbReference type="GO" id="GO:0003964">
    <property type="term" value="F:RNA-directed DNA polymerase activity"/>
    <property type="evidence" value="ECO:0007669"/>
    <property type="project" value="UniProtKB-KW"/>
</dbReference>
<keyword evidence="5" id="KW-0378">Hydrolase</keyword>
<dbReference type="CDD" id="cd09274">
    <property type="entry name" value="RNase_HI_RT_Ty3"/>
    <property type="match status" value="1"/>
</dbReference>
<dbReference type="AlphaFoldDB" id="A0A5B6VAP7"/>
<dbReference type="SUPFAM" id="SSF56672">
    <property type="entry name" value="DNA/RNA polymerases"/>
    <property type="match status" value="1"/>
</dbReference>
<dbReference type="Gene3D" id="3.10.20.370">
    <property type="match status" value="1"/>
</dbReference>
<dbReference type="InterPro" id="IPR053134">
    <property type="entry name" value="RNA-dir_DNA_polymerase"/>
</dbReference>
<dbReference type="PANTHER" id="PTHR24559:SF444">
    <property type="entry name" value="REVERSE TRANSCRIPTASE DOMAIN-CONTAINING PROTEIN"/>
    <property type="match status" value="1"/>
</dbReference>
<name>A0A5B6VAP7_9ROSI</name>
<dbReference type="GO" id="GO:0016787">
    <property type="term" value="F:hydrolase activity"/>
    <property type="evidence" value="ECO:0007669"/>
    <property type="project" value="UniProtKB-KW"/>
</dbReference>
<dbReference type="Gene3D" id="3.30.70.270">
    <property type="match status" value="1"/>
</dbReference>
<dbReference type="Proteomes" id="UP000325315">
    <property type="component" value="Unassembled WGS sequence"/>
</dbReference>
<feature type="domain" description="Integrase zinc-binding" evidence="9">
    <location>
        <begin position="464"/>
        <end position="515"/>
    </location>
</feature>
<keyword evidence="11" id="KW-1185">Reference proteome</keyword>
<feature type="domain" description="Reverse transcriptase" evidence="7">
    <location>
        <begin position="96"/>
        <end position="234"/>
    </location>
</feature>